<evidence type="ECO:0000256" key="5">
    <source>
        <dbReference type="ARBA" id="ARBA00022840"/>
    </source>
</evidence>
<dbReference type="Gene3D" id="1.20.1110.10">
    <property type="entry name" value="Calcium-transporting ATPase, transmembrane domain"/>
    <property type="match status" value="2"/>
</dbReference>
<dbReference type="InterPro" id="IPR044492">
    <property type="entry name" value="P_typ_ATPase_HD_dom"/>
</dbReference>
<dbReference type="InterPro" id="IPR050510">
    <property type="entry name" value="Cation_transp_ATPase_P-type"/>
</dbReference>
<dbReference type="EMBL" id="BSOS01000007">
    <property type="protein sequence ID" value="GLR65949.1"/>
    <property type="molecule type" value="Genomic_DNA"/>
</dbReference>
<evidence type="ECO:0000256" key="6">
    <source>
        <dbReference type="ARBA" id="ARBA00022967"/>
    </source>
</evidence>
<feature type="domain" description="Cation-transporting P-type ATPase N-terminal" evidence="10">
    <location>
        <begin position="7"/>
        <end position="61"/>
    </location>
</feature>
<dbReference type="SMART" id="SM00831">
    <property type="entry name" value="Cation_ATPase_N"/>
    <property type="match status" value="1"/>
</dbReference>
<keyword evidence="6" id="KW-1278">Translocase</keyword>
<reference evidence="12" key="1">
    <citation type="journal article" date="2019" name="Int. J. Syst. Evol. Microbiol.">
        <title>The Global Catalogue of Microorganisms (GCM) 10K type strain sequencing project: providing services to taxonomists for standard genome sequencing and annotation.</title>
        <authorList>
            <consortium name="The Broad Institute Genomics Platform"/>
            <consortium name="The Broad Institute Genome Sequencing Center for Infectious Disease"/>
            <person name="Wu L."/>
            <person name="Ma J."/>
        </authorList>
    </citation>
    <scope>NUCLEOTIDE SEQUENCE [LARGE SCALE GENOMIC DNA]</scope>
    <source>
        <strain evidence="12">NBRC 112502</strain>
    </source>
</reference>
<sequence>MSGSGPGLSSAEALERLRLDGPNELPQDQRRHLPRIAWDAVREPMLQLLLGAGVIYLLLGNLAEALILLGFALLNVGMVVVQETRTENALAALRDLASPRALVWRGGQRLRLPARELVRGDLISVNEGERVPADALLLEAGAMQVDEALLTGESVPVRKRAGAASTAQAIPGGDDSPYVWAGSLIVGGSGTARVTATGPRSAIGRIGKSLATVEAAPAPLQLQMRRLVWVFATAGIGASIVLAIVYGLLHGQWLQAVLAGITLAMAALPEEFPLVLTIFLVLGAWRLSQRHVLARRSAAIEALGTATLLCADKTGTMTQNRMSVAALKAGEQRLAMGETAPALPEAFHELVEFSILASQADPFDPMEQAFHRLGQRFLADTAHLHAGWELARHYPLQAGLLAMSQAWRASPGGPYVIAAKGAPEAVADLCHMGAPALEALRLDVARMADEGLRVLAIAKGVHAAPGWPESQHDFDYTFLGLTGLADPLRPGVSEAVAACRSAGIDVAMITGDHPATALAIARQAGIASASVLTGQEIAMLDEPALRQRVAQARVFARIMPEQKLRLVQAFAANGEIVAMTGDGVNDAPSLKAAHIGVAMGGRGTDVAREAASLVLLDDDFTSLVAAIRLGRRIDGNLRKAFAYILAVHVPIVGMSLIPVLLGWPSLLGPIHVVFLELIIDPASSIVFEAEPEDDGVMSRPPRLPGASLFNLALLLRGLGQGVVVLAMALLIFLAGAGGPGGEATARAMAFVTLVLGNLGLVLTNKGLDSSAVRALLKPNQALGIVVAITLPSLIATLAVPWLRHLFGFGPLGARQIVLAMAAAAGSFAVNELVAWVLRRFRRGGISGRGLS</sequence>
<feature type="transmembrane region" description="Helical" evidence="9">
    <location>
        <begin position="815"/>
        <end position="837"/>
    </location>
</feature>
<dbReference type="NCBIfam" id="TIGR01494">
    <property type="entry name" value="ATPase_P-type"/>
    <property type="match status" value="1"/>
</dbReference>
<dbReference type="Pfam" id="PF00122">
    <property type="entry name" value="E1-E2_ATPase"/>
    <property type="match status" value="1"/>
</dbReference>
<dbReference type="Pfam" id="PF00702">
    <property type="entry name" value="Hydrolase"/>
    <property type="match status" value="1"/>
</dbReference>
<dbReference type="InterPro" id="IPR059000">
    <property type="entry name" value="ATPase_P-type_domA"/>
</dbReference>
<name>A0ABQ6A0H7_9PROT</name>
<dbReference type="SUPFAM" id="SSF81660">
    <property type="entry name" value="Metal cation-transporting ATPase, ATP-binding domain N"/>
    <property type="match status" value="1"/>
</dbReference>
<dbReference type="PANTHER" id="PTHR43294:SF20">
    <property type="entry name" value="P-TYPE ATPASE"/>
    <property type="match status" value="1"/>
</dbReference>
<dbReference type="InterPro" id="IPR008250">
    <property type="entry name" value="ATPase_P-typ_transduc_dom_A_sf"/>
</dbReference>
<dbReference type="InterPro" id="IPR006068">
    <property type="entry name" value="ATPase_P-typ_cation-transptr_C"/>
</dbReference>
<feature type="transmembrane region" description="Helical" evidence="9">
    <location>
        <begin position="708"/>
        <end position="737"/>
    </location>
</feature>
<dbReference type="InterPro" id="IPR004014">
    <property type="entry name" value="ATPase_P-typ_cation-transptr_N"/>
</dbReference>
<feature type="transmembrane region" description="Helical" evidence="9">
    <location>
        <begin position="261"/>
        <end position="285"/>
    </location>
</feature>
<dbReference type="InterPro" id="IPR018303">
    <property type="entry name" value="ATPase_P-typ_P_site"/>
</dbReference>
<dbReference type="InterPro" id="IPR001757">
    <property type="entry name" value="P_typ_ATPase"/>
</dbReference>
<gene>
    <name evidence="11" type="ORF">GCM10010909_06270</name>
</gene>
<keyword evidence="4" id="KW-0547">Nucleotide-binding</keyword>
<evidence type="ECO:0000256" key="3">
    <source>
        <dbReference type="ARBA" id="ARBA00022692"/>
    </source>
</evidence>
<evidence type="ECO:0000256" key="4">
    <source>
        <dbReference type="ARBA" id="ARBA00022741"/>
    </source>
</evidence>
<protein>
    <submittedName>
        <fullName evidence="11">ATPase</fullName>
    </submittedName>
</protein>
<dbReference type="Proteomes" id="UP001156641">
    <property type="component" value="Unassembled WGS sequence"/>
</dbReference>
<accession>A0ABQ6A0H7</accession>
<keyword evidence="7 9" id="KW-1133">Transmembrane helix</keyword>
<dbReference type="Pfam" id="PF00689">
    <property type="entry name" value="Cation_ATPase_C"/>
    <property type="match status" value="1"/>
</dbReference>
<evidence type="ECO:0000256" key="7">
    <source>
        <dbReference type="ARBA" id="ARBA00022989"/>
    </source>
</evidence>
<feature type="transmembrane region" description="Helical" evidence="9">
    <location>
        <begin position="782"/>
        <end position="803"/>
    </location>
</feature>
<dbReference type="SUPFAM" id="SSF81653">
    <property type="entry name" value="Calcium ATPase, transduction domain A"/>
    <property type="match status" value="1"/>
</dbReference>
<dbReference type="PRINTS" id="PR00120">
    <property type="entry name" value="HATPASE"/>
</dbReference>
<keyword evidence="12" id="KW-1185">Reference proteome</keyword>
<dbReference type="SFLD" id="SFLDS00003">
    <property type="entry name" value="Haloacid_Dehalogenase"/>
    <property type="match status" value="1"/>
</dbReference>
<evidence type="ECO:0000259" key="10">
    <source>
        <dbReference type="SMART" id="SM00831"/>
    </source>
</evidence>
<dbReference type="SFLD" id="SFLDF00027">
    <property type="entry name" value="p-type_atpase"/>
    <property type="match status" value="1"/>
</dbReference>
<comment type="caution">
    <text evidence="11">The sequence shown here is derived from an EMBL/GenBank/DDBJ whole genome shotgun (WGS) entry which is preliminary data.</text>
</comment>
<dbReference type="Pfam" id="PF00690">
    <property type="entry name" value="Cation_ATPase_N"/>
    <property type="match status" value="1"/>
</dbReference>
<evidence type="ECO:0000256" key="8">
    <source>
        <dbReference type="ARBA" id="ARBA00023136"/>
    </source>
</evidence>
<dbReference type="SUPFAM" id="SSF81665">
    <property type="entry name" value="Calcium ATPase, transmembrane domain M"/>
    <property type="match status" value="1"/>
</dbReference>
<dbReference type="Gene3D" id="3.40.1110.10">
    <property type="entry name" value="Calcium-transporting ATPase, cytoplasmic domain N"/>
    <property type="match status" value="1"/>
</dbReference>
<dbReference type="Gene3D" id="3.40.50.1000">
    <property type="entry name" value="HAD superfamily/HAD-like"/>
    <property type="match status" value="1"/>
</dbReference>
<feature type="transmembrane region" description="Helical" evidence="9">
    <location>
        <begin position="640"/>
        <end position="660"/>
    </location>
</feature>
<dbReference type="InterPro" id="IPR023299">
    <property type="entry name" value="ATPase_P-typ_cyto_dom_N"/>
</dbReference>
<organism evidence="11 12">
    <name type="scientific">Acidocella aquatica</name>
    <dbReference type="NCBI Taxonomy" id="1922313"/>
    <lineage>
        <taxon>Bacteria</taxon>
        <taxon>Pseudomonadati</taxon>
        <taxon>Pseudomonadota</taxon>
        <taxon>Alphaproteobacteria</taxon>
        <taxon>Acetobacterales</taxon>
        <taxon>Acidocellaceae</taxon>
        <taxon>Acidocella</taxon>
    </lineage>
</organism>
<feature type="transmembrane region" description="Helical" evidence="9">
    <location>
        <begin position="227"/>
        <end position="249"/>
    </location>
</feature>
<keyword evidence="3 9" id="KW-0812">Transmembrane</keyword>
<evidence type="ECO:0000313" key="12">
    <source>
        <dbReference type="Proteomes" id="UP001156641"/>
    </source>
</evidence>
<dbReference type="SFLD" id="SFLDG00002">
    <property type="entry name" value="C1.7:_P-type_atpase_like"/>
    <property type="match status" value="1"/>
</dbReference>
<dbReference type="InterPro" id="IPR023298">
    <property type="entry name" value="ATPase_P-typ_TM_dom_sf"/>
</dbReference>
<comment type="subcellular location">
    <subcellularLocation>
        <location evidence="1">Membrane</location>
        <topology evidence="1">Multi-pass membrane protein</topology>
    </subcellularLocation>
</comment>
<feature type="transmembrane region" description="Helical" evidence="9">
    <location>
        <begin position="54"/>
        <end position="76"/>
    </location>
</feature>
<evidence type="ECO:0000313" key="11">
    <source>
        <dbReference type="EMBL" id="GLR65949.1"/>
    </source>
</evidence>
<dbReference type="PANTHER" id="PTHR43294">
    <property type="entry name" value="SODIUM/POTASSIUM-TRANSPORTING ATPASE SUBUNIT ALPHA"/>
    <property type="match status" value="1"/>
</dbReference>
<keyword evidence="8 9" id="KW-0472">Membrane</keyword>
<dbReference type="InterPro" id="IPR036412">
    <property type="entry name" value="HAD-like_sf"/>
</dbReference>
<keyword evidence="5" id="KW-0067">ATP-binding</keyword>
<proteinExistence type="inferred from homology"/>
<comment type="similarity">
    <text evidence="2">Belongs to the cation transport ATPase (P-type) (TC 3.A.3) family. Type IIA subfamily.</text>
</comment>
<dbReference type="SUPFAM" id="SSF56784">
    <property type="entry name" value="HAD-like"/>
    <property type="match status" value="1"/>
</dbReference>
<evidence type="ECO:0000256" key="9">
    <source>
        <dbReference type="SAM" id="Phobius"/>
    </source>
</evidence>
<dbReference type="Gene3D" id="2.70.150.10">
    <property type="entry name" value="Calcium-transporting ATPase, cytoplasmic transduction domain A"/>
    <property type="match status" value="1"/>
</dbReference>
<dbReference type="PRINTS" id="PR00119">
    <property type="entry name" value="CATATPASE"/>
</dbReference>
<evidence type="ECO:0000256" key="2">
    <source>
        <dbReference type="ARBA" id="ARBA00005675"/>
    </source>
</evidence>
<evidence type="ECO:0000256" key="1">
    <source>
        <dbReference type="ARBA" id="ARBA00004141"/>
    </source>
</evidence>
<dbReference type="PROSITE" id="PS00154">
    <property type="entry name" value="ATPASE_E1_E2"/>
    <property type="match status" value="1"/>
</dbReference>
<dbReference type="InterPro" id="IPR023214">
    <property type="entry name" value="HAD_sf"/>
</dbReference>